<dbReference type="InterPro" id="IPR039315">
    <property type="entry name" value="CheW"/>
</dbReference>
<protein>
    <submittedName>
        <fullName evidence="2">Chemotaxis protein CheW</fullName>
    </submittedName>
</protein>
<dbReference type="InterPro" id="IPR002545">
    <property type="entry name" value="CheW-lke_dom"/>
</dbReference>
<dbReference type="SMART" id="SM00260">
    <property type="entry name" value="CheW"/>
    <property type="match status" value="1"/>
</dbReference>
<accession>A0ABQ2WL58</accession>
<feature type="domain" description="CheW-like" evidence="1">
    <location>
        <begin position="18"/>
        <end position="163"/>
    </location>
</feature>
<reference evidence="3" key="1">
    <citation type="journal article" date="2019" name="Int. J. Syst. Evol. Microbiol.">
        <title>The Global Catalogue of Microorganisms (GCM) 10K type strain sequencing project: providing services to taxonomists for standard genome sequencing and annotation.</title>
        <authorList>
            <consortium name="The Broad Institute Genomics Platform"/>
            <consortium name="The Broad Institute Genome Sequencing Center for Infectious Disease"/>
            <person name="Wu L."/>
            <person name="Ma J."/>
        </authorList>
    </citation>
    <scope>NUCLEOTIDE SEQUENCE [LARGE SCALE GENOMIC DNA]</scope>
    <source>
        <strain evidence="3">KCTC 23723</strain>
    </source>
</reference>
<organism evidence="2 3">
    <name type="scientific">Alishewanella tabrizica</name>
    <dbReference type="NCBI Taxonomy" id="671278"/>
    <lineage>
        <taxon>Bacteria</taxon>
        <taxon>Pseudomonadati</taxon>
        <taxon>Pseudomonadota</taxon>
        <taxon>Gammaproteobacteria</taxon>
        <taxon>Alteromonadales</taxon>
        <taxon>Alteromonadaceae</taxon>
        <taxon>Alishewanella</taxon>
    </lineage>
</organism>
<name>A0ABQ2WL58_9ALTE</name>
<dbReference type="RefSeq" id="WP_189481375.1">
    <property type="nucleotide sequence ID" value="NZ_BMYR01000004.1"/>
</dbReference>
<evidence type="ECO:0000313" key="3">
    <source>
        <dbReference type="Proteomes" id="UP000634667"/>
    </source>
</evidence>
<dbReference type="PANTHER" id="PTHR22617:SF41">
    <property type="entry name" value="CHEMOTAXIS SIGNAL TRANSDUCTION SYSTEM ADAPTOR PROTEIN CHEW"/>
    <property type="match status" value="1"/>
</dbReference>
<evidence type="ECO:0000259" key="1">
    <source>
        <dbReference type="PROSITE" id="PS50851"/>
    </source>
</evidence>
<dbReference type="Proteomes" id="UP000634667">
    <property type="component" value="Unassembled WGS sequence"/>
</dbReference>
<dbReference type="Gene3D" id="2.30.30.40">
    <property type="entry name" value="SH3 Domains"/>
    <property type="match status" value="1"/>
</dbReference>
<dbReference type="PANTHER" id="PTHR22617">
    <property type="entry name" value="CHEMOTAXIS SENSOR HISTIDINE KINASE-RELATED"/>
    <property type="match status" value="1"/>
</dbReference>
<keyword evidence="3" id="KW-1185">Reference proteome</keyword>
<evidence type="ECO:0000313" key="2">
    <source>
        <dbReference type="EMBL" id="GGW56981.1"/>
    </source>
</evidence>
<sequence>MQLSQATLTHQTAISPSFKQYLTFNTGGECYALGILLVKEIIEFGGITKIPLMPTFVRGVINLRGAVVPVIDLSARLYGKCVDEGKRTCIVIVEVPNNADGVTELGVVVDGVNEVLELNSAELTAPPQFGSKIRTDFIEAMARLSDRLLMILAPEKVLSVEEMASLVAVTEHVNNQEH</sequence>
<gene>
    <name evidence="2" type="primary">cheW-1</name>
    <name evidence="2" type="ORF">GCM10008111_11230</name>
</gene>
<dbReference type="Pfam" id="PF01584">
    <property type="entry name" value="CheW"/>
    <property type="match status" value="1"/>
</dbReference>
<dbReference type="InterPro" id="IPR036061">
    <property type="entry name" value="CheW-like_dom_sf"/>
</dbReference>
<dbReference type="SUPFAM" id="SSF50341">
    <property type="entry name" value="CheW-like"/>
    <property type="match status" value="1"/>
</dbReference>
<dbReference type="EMBL" id="BMYR01000004">
    <property type="protein sequence ID" value="GGW56981.1"/>
    <property type="molecule type" value="Genomic_DNA"/>
</dbReference>
<comment type="caution">
    <text evidence="2">The sequence shown here is derived from an EMBL/GenBank/DDBJ whole genome shotgun (WGS) entry which is preliminary data.</text>
</comment>
<dbReference type="PROSITE" id="PS50851">
    <property type="entry name" value="CHEW"/>
    <property type="match status" value="1"/>
</dbReference>
<dbReference type="Gene3D" id="2.40.50.180">
    <property type="entry name" value="CheA-289, Domain 4"/>
    <property type="match status" value="1"/>
</dbReference>
<proteinExistence type="predicted"/>